<proteinExistence type="predicted"/>
<accession>A0A3G2YRK9</accession>
<reference evidence="2 3" key="1">
    <citation type="journal article" date="2019" name="ISME J.">
        <title>Cobaviruses - a new globally distributed phage group infecting Rhodobacteraceae in marine ecosystems.</title>
        <authorList>
            <person name="Bischoff V."/>
            <person name="Bunk B."/>
            <person name="Meier-Kolthoff J.P."/>
            <person name="Sproer C."/>
            <person name="Poehlein A."/>
            <person name="Dogs M."/>
            <person name="Nguyen M."/>
            <person name="Petersen J."/>
            <person name="Daniel R."/>
            <person name="Overmann J."/>
            <person name="Goker M."/>
            <person name="Simon M."/>
            <person name="Brinkhoff T."/>
            <person name="Moraru C."/>
        </authorList>
    </citation>
    <scope>NUCLEOTIDE SEQUENCE [LARGE SCALE GENOMIC DNA]</scope>
</reference>
<dbReference type="EMBL" id="MF431617">
    <property type="protein sequence ID" value="AYP28127.1"/>
    <property type="molecule type" value="Genomic_DNA"/>
</dbReference>
<name>A0A3G2YRK9_9CAUD</name>
<sequence length="49" mass="6024">MTDPLPNLTRRERIALWFIILALDTIGAYRWKHEWKELSQDLRKELRDD</sequence>
<keyword evidence="1" id="KW-1133">Transmembrane helix</keyword>
<evidence type="ECO:0000256" key="1">
    <source>
        <dbReference type="SAM" id="Phobius"/>
    </source>
</evidence>
<dbReference type="Proteomes" id="UP000272959">
    <property type="component" value="Segment"/>
</dbReference>
<feature type="transmembrane region" description="Helical" evidence="1">
    <location>
        <begin position="14"/>
        <end position="31"/>
    </location>
</feature>
<evidence type="ECO:0000313" key="3">
    <source>
        <dbReference type="Proteomes" id="UP000272959"/>
    </source>
</evidence>
<keyword evidence="3" id="KW-1185">Reference proteome</keyword>
<protein>
    <submittedName>
        <fullName evidence="2">Uncharacterized protein</fullName>
    </submittedName>
</protein>
<keyword evidence="1" id="KW-0812">Transmembrane</keyword>
<evidence type="ECO:0000313" key="2">
    <source>
        <dbReference type="EMBL" id="AYP28127.1"/>
    </source>
</evidence>
<organism evidence="2 3">
    <name type="scientific">Lentibacter phage vB_LenP_ICBM1</name>
    <dbReference type="NCBI Taxonomy" id="2847822"/>
    <lineage>
        <taxon>Viruses</taxon>
        <taxon>Duplodnaviria</taxon>
        <taxon>Heunggongvirae</taxon>
        <taxon>Uroviricota</taxon>
        <taxon>Caudoviricetes</taxon>
        <taxon>Zobellviridae</taxon>
        <taxon>Cobavirinae</taxon>
        <taxon>Siovirus</taxon>
        <taxon>Siovirus germanense</taxon>
    </lineage>
</organism>
<gene>
    <name evidence="2" type="ORF">vBLenPICBM1__13</name>
</gene>
<keyword evidence="1" id="KW-0472">Membrane</keyword>